<proteinExistence type="predicted"/>
<feature type="region of interest" description="Disordered" evidence="1">
    <location>
        <begin position="67"/>
        <end position="113"/>
    </location>
</feature>
<gene>
    <name evidence="2" type="ORF">BU23DRAFT_473215</name>
</gene>
<accession>A0A6A5V0C5</accession>
<dbReference type="Proteomes" id="UP000800036">
    <property type="component" value="Unassembled WGS sequence"/>
</dbReference>
<dbReference type="OrthoDB" id="3933088at2759"/>
<feature type="region of interest" description="Disordered" evidence="1">
    <location>
        <begin position="160"/>
        <end position="227"/>
    </location>
</feature>
<name>A0A6A5V0C5_9PLEO</name>
<reference evidence="2" key="1">
    <citation type="journal article" date="2020" name="Stud. Mycol.">
        <title>101 Dothideomycetes genomes: a test case for predicting lifestyles and emergence of pathogens.</title>
        <authorList>
            <person name="Haridas S."/>
            <person name="Albert R."/>
            <person name="Binder M."/>
            <person name="Bloem J."/>
            <person name="Labutti K."/>
            <person name="Salamov A."/>
            <person name="Andreopoulos B."/>
            <person name="Baker S."/>
            <person name="Barry K."/>
            <person name="Bills G."/>
            <person name="Bluhm B."/>
            <person name="Cannon C."/>
            <person name="Castanera R."/>
            <person name="Culley D."/>
            <person name="Daum C."/>
            <person name="Ezra D."/>
            <person name="Gonzalez J."/>
            <person name="Henrissat B."/>
            <person name="Kuo A."/>
            <person name="Liang C."/>
            <person name="Lipzen A."/>
            <person name="Lutzoni F."/>
            <person name="Magnuson J."/>
            <person name="Mondo S."/>
            <person name="Nolan M."/>
            <person name="Ohm R."/>
            <person name="Pangilinan J."/>
            <person name="Park H.-J."/>
            <person name="Ramirez L."/>
            <person name="Alfaro M."/>
            <person name="Sun H."/>
            <person name="Tritt A."/>
            <person name="Yoshinaga Y."/>
            <person name="Zwiers L.-H."/>
            <person name="Turgeon B."/>
            <person name="Goodwin S."/>
            <person name="Spatafora J."/>
            <person name="Crous P."/>
            <person name="Grigoriev I."/>
        </authorList>
    </citation>
    <scope>NUCLEOTIDE SEQUENCE</scope>
    <source>
        <strain evidence="2">CBS 107.79</strain>
    </source>
</reference>
<feature type="region of interest" description="Disordered" evidence="1">
    <location>
        <begin position="384"/>
        <end position="409"/>
    </location>
</feature>
<feature type="compositionally biased region" description="Polar residues" evidence="1">
    <location>
        <begin position="166"/>
        <end position="181"/>
    </location>
</feature>
<dbReference type="EMBL" id="ML976699">
    <property type="protein sequence ID" value="KAF1970721.1"/>
    <property type="molecule type" value="Genomic_DNA"/>
</dbReference>
<feature type="compositionally biased region" description="Acidic residues" evidence="1">
    <location>
        <begin position="193"/>
        <end position="222"/>
    </location>
</feature>
<dbReference type="AlphaFoldDB" id="A0A6A5V0C5"/>
<feature type="compositionally biased region" description="Polar residues" evidence="1">
    <location>
        <begin position="355"/>
        <end position="367"/>
    </location>
</feature>
<protein>
    <submittedName>
        <fullName evidence="2">Uncharacterized protein</fullName>
    </submittedName>
</protein>
<feature type="compositionally biased region" description="Polar residues" evidence="1">
    <location>
        <begin position="300"/>
        <end position="325"/>
    </location>
</feature>
<sequence>MSDYGGDDYDDDYGDDWLYVEDEFMQADDLAEHAVASPPPTAYDEDKLEEWDRFDYFNDIEYGDEGYDDANFVPHNGETGQPKIGQKRKRRDTAGPRTKKQRMTNGDGRPTMDVAWLSNAPIVWRAQSNRGAKTRPLPEDAEPYAVLKDWRQTLDKVPDWVKKSSAAATQRGTGTSPQGELTSAGDEAHAAGEEDDWEDEEAMDEVEGEDGEFEEDEEEEAASIDPAAIMAALQSRLASAGGPLSGMDPQQLLQFALRMANGEGEGIDIAGEMADEILNQGGEGVGDEEAETNLLSWVTQQRDANTNKAPNATGTLSTISSSVARDQQRPLTPPSSQAKRSAKTTDETMTDADLESSNATAFEQNDTIEVEQSLRSLEKRVTGSYAAPTAASQVKAGAAKATRNGRVRR</sequence>
<feature type="compositionally biased region" description="Low complexity" evidence="1">
    <location>
        <begin position="390"/>
        <end position="401"/>
    </location>
</feature>
<evidence type="ECO:0000313" key="3">
    <source>
        <dbReference type="Proteomes" id="UP000800036"/>
    </source>
</evidence>
<evidence type="ECO:0000313" key="2">
    <source>
        <dbReference type="EMBL" id="KAF1970721.1"/>
    </source>
</evidence>
<keyword evidence="3" id="KW-1185">Reference proteome</keyword>
<feature type="region of interest" description="Disordered" evidence="1">
    <location>
        <begin position="300"/>
        <end position="367"/>
    </location>
</feature>
<organism evidence="2 3">
    <name type="scientific">Bimuria novae-zelandiae CBS 107.79</name>
    <dbReference type="NCBI Taxonomy" id="1447943"/>
    <lineage>
        <taxon>Eukaryota</taxon>
        <taxon>Fungi</taxon>
        <taxon>Dikarya</taxon>
        <taxon>Ascomycota</taxon>
        <taxon>Pezizomycotina</taxon>
        <taxon>Dothideomycetes</taxon>
        <taxon>Pleosporomycetidae</taxon>
        <taxon>Pleosporales</taxon>
        <taxon>Massarineae</taxon>
        <taxon>Didymosphaeriaceae</taxon>
        <taxon>Bimuria</taxon>
    </lineage>
</organism>
<evidence type="ECO:0000256" key="1">
    <source>
        <dbReference type="SAM" id="MobiDB-lite"/>
    </source>
</evidence>
<feature type="compositionally biased region" description="Basic residues" evidence="1">
    <location>
        <begin position="85"/>
        <end position="102"/>
    </location>
</feature>